<keyword evidence="1" id="KW-0812">Transmembrane</keyword>
<dbReference type="EMBL" id="CP059399">
    <property type="protein sequence ID" value="QLY32279.1"/>
    <property type="molecule type" value="Genomic_DNA"/>
</dbReference>
<evidence type="ECO:0000313" key="3">
    <source>
        <dbReference type="Proteomes" id="UP000515512"/>
    </source>
</evidence>
<feature type="transmembrane region" description="Helical" evidence="1">
    <location>
        <begin position="116"/>
        <end position="135"/>
    </location>
</feature>
<feature type="transmembrane region" description="Helical" evidence="1">
    <location>
        <begin position="79"/>
        <end position="104"/>
    </location>
</feature>
<evidence type="ECO:0000313" key="2">
    <source>
        <dbReference type="EMBL" id="QLY32279.1"/>
    </source>
</evidence>
<keyword evidence="3" id="KW-1185">Reference proteome</keyword>
<dbReference type="KEGG" id="nhu:H0264_08450"/>
<keyword evidence="1" id="KW-0472">Membrane</keyword>
<accession>A0A7D6ZJ56</accession>
<sequence length="178" mass="18978">MSERVPTVVNPMQPPAPPRVVPEDVRTACQLWYAALCVGVVQAVAGILTQLGRRDELAQQMFDDMKDSQPGLTLAQTKLYVVIAFGAAGFFWLVLTGVAVLFVYQLGRGKNWARALLTGLGLFFVLGAIGTLFMPGSSPGAAALVASCAGIVQAVLAAGAVFLCFRKDSDAYFRPVRQ</sequence>
<reference evidence="2 3" key="1">
    <citation type="submission" date="2020-07" db="EMBL/GenBank/DDBJ databases">
        <authorList>
            <person name="Zhuang K."/>
            <person name="Ran Y."/>
        </authorList>
    </citation>
    <scope>NUCLEOTIDE SEQUENCE [LARGE SCALE GENOMIC DNA]</scope>
    <source>
        <strain evidence="2 3">WCH-YHL-001</strain>
    </source>
</reference>
<evidence type="ECO:0000256" key="1">
    <source>
        <dbReference type="SAM" id="Phobius"/>
    </source>
</evidence>
<dbReference type="Proteomes" id="UP000515512">
    <property type="component" value="Chromosome"/>
</dbReference>
<feature type="transmembrane region" description="Helical" evidence="1">
    <location>
        <begin position="141"/>
        <end position="165"/>
    </location>
</feature>
<feature type="transmembrane region" description="Helical" evidence="1">
    <location>
        <begin position="31"/>
        <end position="51"/>
    </location>
</feature>
<gene>
    <name evidence="2" type="ORF">H0264_08450</name>
</gene>
<dbReference type="RefSeq" id="WP_181583450.1">
    <property type="nucleotide sequence ID" value="NZ_CP059399.1"/>
</dbReference>
<name>A0A7D6ZJ56_9NOCA</name>
<keyword evidence="1" id="KW-1133">Transmembrane helix</keyword>
<dbReference type="AlphaFoldDB" id="A0A7D6ZJ56"/>
<protein>
    <submittedName>
        <fullName evidence="2">Uncharacterized protein</fullName>
    </submittedName>
</protein>
<proteinExistence type="predicted"/>
<organism evidence="2 3">
    <name type="scientific">Nocardia huaxiensis</name>
    <dbReference type="NCBI Taxonomy" id="2755382"/>
    <lineage>
        <taxon>Bacteria</taxon>
        <taxon>Bacillati</taxon>
        <taxon>Actinomycetota</taxon>
        <taxon>Actinomycetes</taxon>
        <taxon>Mycobacteriales</taxon>
        <taxon>Nocardiaceae</taxon>
        <taxon>Nocardia</taxon>
    </lineage>
</organism>